<evidence type="ECO:0000256" key="1">
    <source>
        <dbReference type="ARBA" id="ARBA00004571"/>
    </source>
</evidence>
<keyword evidence="6" id="KW-0408">Iron</keyword>
<comment type="caution">
    <text evidence="16">The sequence shown here is derived from an EMBL/GenBank/DDBJ whole genome shotgun (WGS) entry which is preliminary data.</text>
</comment>
<evidence type="ECO:0000313" key="17">
    <source>
        <dbReference type="Proteomes" id="UP001224392"/>
    </source>
</evidence>
<dbReference type="EMBL" id="BSYJ01000003">
    <property type="protein sequence ID" value="GMG87500.1"/>
    <property type="molecule type" value="Genomic_DNA"/>
</dbReference>
<evidence type="ECO:0000313" key="16">
    <source>
        <dbReference type="EMBL" id="GMG87500.1"/>
    </source>
</evidence>
<evidence type="ECO:0000259" key="14">
    <source>
        <dbReference type="Pfam" id="PF00593"/>
    </source>
</evidence>
<evidence type="ECO:0000256" key="6">
    <source>
        <dbReference type="ARBA" id="ARBA00023004"/>
    </source>
</evidence>
<dbReference type="Pfam" id="PF00593">
    <property type="entry name" value="TonB_dep_Rec_b-barrel"/>
    <property type="match status" value="1"/>
</dbReference>
<evidence type="ECO:0000256" key="3">
    <source>
        <dbReference type="ARBA" id="ARBA00022452"/>
    </source>
</evidence>
<dbReference type="PROSITE" id="PS52016">
    <property type="entry name" value="TONB_DEPENDENT_REC_3"/>
    <property type="match status" value="1"/>
</dbReference>
<dbReference type="InterPro" id="IPR039426">
    <property type="entry name" value="TonB-dep_rcpt-like"/>
</dbReference>
<keyword evidence="3 11" id="KW-1134">Transmembrane beta strand</keyword>
<sequence>MTPANLFKKAQLPLAVAILSPLIYGASPAMAEDKSLEEIVVTAQKREQNAMDVPVTLDTFSSDDMTETGALTIADMDAYIPGFDAGDGVTQASLSIRGISSPNISAGGDPSVSTFYDDAYLPSAATTIAFSDMERVEVLKGPQGTLFGRNSAAGTMNMVPHRPVNEFDAFVSTKVGNYGLMRSEAMVNAPVSDSVYMRANLLTNKRDGYIENVAGRDGGEQDVLTGRVSMLWDINPETALQVSYDWDSVDNSPRSAIGFSDYSLNADPFSRVVANDLINAEETRDMQAVNIKFTHEISDNASVKLVHAYREFETTNREEEDGTAEPSVYLDTNNIFDNDISYTEVQFNYSGDRFNAVAGANYSSESIHQETQVTALGDSVMRLVTGDVKNGLNAQIVGLAYQEVAPAVAAGLISQAEADALVQQATAEPLAAVASIDHLWNPNDWATFTNILGQGAVPQADAYYDLFAQALGTSMLFGPGYAGMEWRESVINDGEFVNYGVYADVEYSVTDAFKVSAGLRYSNDEKEFSWLVPGVEFDRATVPGTAPIEAVIFRGGDGYQIGDDLLVAKEDWSKVTGRLVGQYDINDDAMVFLSYATGYKSGGFDSLDQSSAINPIKPEEVQNIELGFKGDLFDNRARMQVSYFDMTVDDRQRSVETLPPGQTNALPRVINGDQSIDGIEVTFDWLPTDTVQLGLVTTIRDTESEWEAFYNARGELQADKSSGSTDTAYTLTFNWSPETVFGDVNLYADYIYAENNAEKDPAAITSVMVGGVDTPIPGFGEDTSLLNARLSWASTEGQYELALWGKNLLENEVTGSVSGRTLDVFGTGYLGISAPRTYGVDLRYNF</sequence>
<name>A0ABQ6LZP6_9GAMM</name>
<dbReference type="RefSeq" id="WP_285764122.1">
    <property type="nucleotide sequence ID" value="NZ_BSYJ01000003.1"/>
</dbReference>
<feature type="chain" id="PRO_5045833605" evidence="13">
    <location>
        <begin position="32"/>
        <end position="846"/>
    </location>
</feature>
<comment type="similarity">
    <text evidence="11 12">Belongs to the TonB-dependent receptor family.</text>
</comment>
<keyword evidence="17" id="KW-1185">Reference proteome</keyword>
<dbReference type="InterPro" id="IPR012910">
    <property type="entry name" value="Plug_dom"/>
</dbReference>
<comment type="subcellular location">
    <subcellularLocation>
        <location evidence="1 11">Cell outer membrane</location>
        <topology evidence="1 11">Multi-pass membrane protein</topology>
    </subcellularLocation>
</comment>
<dbReference type="Pfam" id="PF07715">
    <property type="entry name" value="Plug"/>
    <property type="match status" value="1"/>
</dbReference>
<feature type="domain" description="TonB-dependent receptor-like beta-barrel" evidence="14">
    <location>
        <begin position="452"/>
        <end position="808"/>
    </location>
</feature>
<dbReference type="PANTHER" id="PTHR32552">
    <property type="entry name" value="FERRICHROME IRON RECEPTOR-RELATED"/>
    <property type="match status" value="1"/>
</dbReference>
<dbReference type="PANTHER" id="PTHR32552:SF81">
    <property type="entry name" value="TONB-DEPENDENT OUTER MEMBRANE RECEPTOR"/>
    <property type="match status" value="1"/>
</dbReference>
<keyword evidence="5 11" id="KW-0812">Transmembrane</keyword>
<keyword evidence="16" id="KW-0675">Receptor</keyword>
<keyword evidence="2 11" id="KW-0813">Transport</keyword>
<protein>
    <submittedName>
        <fullName evidence="16">TonB-dependent receptor</fullName>
    </submittedName>
</protein>
<feature type="domain" description="TonB-dependent receptor plug" evidence="15">
    <location>
        <begin position="50"/>
        <end position="155"/>
    </location>
</feature>
<reference evidence="16 17" key="1">
    <citation type="submission" date="2023-04" db="EMBL/GenBank/DDBJ databases">
        <title>Marinobulbifer ophiurae gen. nov., sp. Nov., isolate from tissue of brittle star Ophioplocus japonicus.</title>
        <authorList>
            <person name="Kawano K."/>
            <person name="Sawayama S."/>
            <person name="Nakagawa S."/>
        </authorList>
    </citation>
    <scope>NUCLEOTIDE SEQUENCE [LARGE SCALE GENOMIC DNA]</scope>
    <source>
        <strain evidence="16 17">NKW57</strain>
    </source>
</reference>
<gene>
    <name evidence="16" type="ORF">MNKW57_18210</name>
</gene>
<keyword evidence="10 11" id="KW-0998">Cell outer membrane</keyword>
<dbReference type="InterPro" id="IPR036942">
    <property type="entry name" value="Beta-barrel_TonB_sf"/>
</dbReference>
<keyword evidence="7" id="KW-0406">Ion transport</keyword>
<evidence type="ECO:0000256" key="13">
    <source>
        <dbReference type="SAM" id="SignalP"/>
    </source>
</evidence>
<evidence type="ECO:0000256" key="7">
    <source>
        <dbReference type="ARBA" id="ARBA00023065"/>
    </source>
</evidence>
<evidence type="ECO:0000256" key="4">
    <source>
        <dbReference type="ARBA" id="ARBA00022496"/>
    </source>
</evidence>
<evidence type="ECO:0000256" key="8">
    <source>
        <dbReference type="ARBA" id="ARBA00023077"/>
    </source>
</evidence>
<evidence type="ECO:0000256" key="11">
    <source>
        <dbReference type="PROSITE-ProRule" id="PRU01360"/>
    </source>
</evidence>
<evidence type="ECO:0000256" key="12">
    <source>
        <dbReference type="RuleBase" id="RU003357"/>
    </source>
</evidence>
<dbReference type="InterPro" id="IPR000531">
    <property type="entry name" value="Beta-barrel_TonB"/>
</dbReference>
<keyword evidence="9 11" id="KW-0472">Membrane</keyword>
<keyword evidence="4" id="KW-0410">Iron transport</keyword>
<proteinExistence type="inferred from homology"/>
<dbReference type="Proteomes" id="UP001224392">
    <property type="component" value="Unassembled WGS sequence"/>
</dbReference>
<evidence type="ECO:0000256" key="2">
    <source>
        <dbReference type="ARBA" id="ARBA00022448"/>
    </source>
</evidence>
<evidence type="ECO:0000259" key="15">
    <source>
        <dbReference type="Pfam" id="PF07715"/>
    </source>
</evidence>
<evidence type="ECO:0000256" key="9">
    <source>
        <dbReference type="ARBA" id="ARBA00023136"/>
    </source>
</evidence>
<dbReference type="Gene3D" id="2.40.170.20">
    <property type="entry name" value="TonB-dependent receptor, beta-barrel domain"/>
    <property type="match status" value="2"/>
</dbReference>
<evidence type="ECO:0000256" key="10">
    <source>
        <dbReference type="ARBA" id="ARBA00023237"/>
    </source>
</evidence>
<keyword evidence="8 12" id="KW-0798">TonB box</keyword>
<evidence type="ECO:0000256" key="5">
    <source>
        <dbReference type="ARBA" id="ARBA00022692"/>
    </source>
</evidence>
<keyword evidence="13" id="KW-0732">Signal</keyword>
<dbReference type="SUPFAM" id="SSF56935">
    <property type="entry name" value="Porins"/>
    <property type="match status" value="1"/>
</dbReference>
<feature type="signal peptide" evidence="13">
    <location>
        <begin position="1"/>
        <end position="31"/>
    </location>
</feature>
<organism evidence="16 17">
    <name type="scientific">Biformimicrobium ophioploci</name>
    <dbReference type="NCBI Taxonomy" id="3036711"/>
    <lineage>
        <taxon>Bacteria</taxon>
        <taxon>Pseudomonadati</taxon>
        <taxon>Pseudomonadota</taxon>
        <taxon>Gammaproteobacteria</taxon>
        <taxon>Cellvibrionales</taxon>
        <taxon>Microbulbiferaceae</taxon>
        <taxon>Biformimicrobium</taxon>
    </lineage>
</organism>
<accession>A0ABQ6LZP6</accession>